<dbReference type="InterPro" id="IPR025354">
    <property type="entry name" value="DUF4258"/>
</dbReference>
<comment type="caution">
    <text evidence="1">The sequence shown here is derived from an EMBL/GenBank/DDBJ whole genome shotgun (WGS) entry which is preliminary data.</text>
</comment>
<proteinExistence type="predicted"/>
<gene>
    <name evidence="1" type="ORF">HUK38_14215</name>
</gene>
<dbReference type="Proteomes" id="UP000548632">
    <property type="component" value="Unassembled WGS sequence"/>
</dbReference>
<dbReference type="Pfam" id="PF14076">
    <property type="entry name" value="DUF4258"/>
    <property type="match status" value="1"/>
</dbReference>
<keyword evidence="2" id="KW-1185">Reference proteome</keyword>
<dbReference type="AlphaFoldDB" id="A0A839HQR6"/>
<dbReference type="RefSeq" id="WP_182584983.1">
    <property type="nucleotide sequence ID" value="NZ_JABVCQ010000054.1"/>
</dbReference>
<organism evidence="1 2">
    <name type="scientific">Thiospirillum jenense</name>
    <dbReference type="NCBI Taxonomy" id="1653858"/>
    <lineage>
        <taxon>Bacteria</taxon>
        <taxon>Pseudomonadati</taxon>
        <taxon>Pseudomonadota</taxon>
        <taxon>Gammaproteobacteria</taxon>
        <taxon>Chromatiales</taxon>
        <taxon>Chromatiaceae</taxon>
        <taxon>Thiospirillum</taxon>
    </lineage>
</organism>
<reference evidence="1 2" key="1">
    <citation type="journal article" date="2020" name="Arch. Microbiol.">
        <title>The genome sequence of the giant phototrophic gammaproteobacterium Thiospirillum jenense gives insight into its physiological properties and phylogenetic relationships.</title>
        <authorList>
            <person name="Imhoff J.F."/>
            <person name="Meyer T.E."/>
            <person name="Kyndt J.A."/>
        </authorList>
    </citation>
    <scope>NUCLEOTIDE SEQUENCE [LARGE SCALE GENOMIC DNA]</scope>
    <source>
        <strain evidence="1 2">DSM 216</strain>
    </source>
</reference>
<evidence type="ECO:0000313" key="1">
    <source>
        <dbReference type="EMBL" id="MBB1127362.1"/>
    </source>
</evidence>
<name>A0A839HQR6_9GAMM</name>
<sequence>MNFTLSQHAEKMVREREINLAWLSATLHAPDISQSDQDDPTLVHVWRRIPEFGNRFLRVIYNHTTTPPHIVTVYFDRSIKGKR</sequence>
<protein>
    <submittedName>
        <fullName evidence="1">DUF4258 domain-containing protein</fullName>
    </submittedName>
</protein>
<dbReference type="EMBL" id="JABVCQ010000054">
    <property type="protein sequence ID" value="MBB1127362.1"/>
    <property type="molecule type" value="Genomic_DNA"/>
</dbReference>
<accession>A0A839HQR6</accession>
<evidence type="ECO:0000313" key="2">
    <source>
        <dbReference type="Proteomes" id="UP000548632"/>
    </source>
</evidence>